<dbReference type="SUPFAM" id="SSF49879">
    <property type="entry name" value="SMAD/FHA domain"/>
    <property type="match status" value="1"/>
</dbReference>
<dbReference type="RefSeq" id="WP_145365577.1">
    <property type="nucleotide sequence ID" value="NZ_CP036268.1"/>
</dbReference>
<dbReference type="CDD" id="cd00060">
    <property type="entry name" value="FHA"/>
    <property type="match status" value="1"/>
</dbReference>
<sequence>MAALVIRFGKHQGKKLTLPDGEVFIGRGEECQIRFPSPDLSRKHCKLVCRNDEISVSDLDSGNGTRINDEKVAENTPLNPGDLLQVGPLVFQMPERTPAKEAEPRTALATDDLESLSNASSIGDTTIVSGPQAAQLREDAAANAAQSGADPVPAEGGPVEVSDDPFVAKASEIIQSYRREQARN</sequence>
<dbReference type="OrthoDB" id="249606at2"/>
<accession>A0A517R6E4</accession>
<evidence type="ECO:0000256" key="1">
    <source>
        <dbReference type="SAM" id="MobiDB-lite"/>
    </source>
</evidence>
<dbReference type="InterPro" id="IPR050923">
    <property type="entry name" value="Cell_Proc_Reg/RNA_Proc"/>
</dbReference>
<dbReference type="Gene3D" id="2.60.200.20">
    <property type="match status" value="1"/>
</dbReference>
<evidence type="ECO:0000313" key="4">
    <source>
        <dbReference type="Proteomes" id="UP000317318"/>
    </source>
</evidence>
<feature type="compositionally biased region" description="Polar residues" evidence="1">
    <location>
        <begin position="115"/>
        <end position="129"/>
    </location>
</feature>
<dbReference type="InterPro" id="IPR032030">
    <property type="entry name" value="YscD_cytoplasmic_dom"/>
</dbReference>
<proteinExistence type="predicted"/>
<dbReference type="PANTHER" id="PTHR23308">
    <property type="entry name" value="NUCLEAR INHIBITOR OF PROTEIN PHOSPHATASE-1"/>
    <property type="match status" value="1"/>
</dbReference>
<feature type="region of interest" description="Disordered" evidence="1">
    <location>
        <begin position="96"/>
        <end position="167"/>
    </location>
</feature>
<organism evidence="3 4">
    <name type="scientific">Stratiformator vulcanicus</name>
    <dbReference type="NCBI Taxonomy" id="2527980"/>
    <lineage>
        <taxon>Bacteria</taxon>
        <taxon>Pseudomonadati</taxon>
        <taxon>Planctomycetota</taxon>
        <taxon>Planctomycetia</taxon>
        <taxon>Planctomycetales</taxon>
        <taxon>Planctomycetaceae</taxon>
        <taxon>Stratiformator</taxon>
    </lineage>
</organism>
<dbReference type="KEGG" id="svp:Pan189_38480"/>
<dbReference type="InterPro" id="IPR008984">
    <property type="entry name" value="SMAD_FHA_dom_sf"/>
</dbReference>
<dbReference type="SMART" id="SM00240">
    <property type="entry name" value="FHA"/>
    <property type="match status" value="1"/>
</dbReference>
<reference evidence="3 4" key="1">
    <citation type="submission" date="2019-02" db="EMBL/GenBank/DDBJ databases">
        <title>Deep-cultivation of Planctomycetes and their phenomic and genomic characterization uncovers novel biology.</title>
        <authorList>
            <person name="Wiegand S."/>
            <person name="Jogler M."/>
            <person name="Boedeker C."/>
            <person name="Pinto D."/>
            <person name="Vollmers J."/>
            <person name="Rivas-Marin E."/>
            <person name="Kohn T."/>
            <person name="Peeters S.H."/>
            <person name="Heuer A."/>
            <person name="Rast P."/>
            <person name="Oberbeckmann S."/>
            <person name="Bunk B."/>
            <person name="Jeske O."/>
            <person name="Meyerdierks A."/>
            <person name="Storesund J.E."/>
            <person name="Kallscheuer N."/>
            <person name="Luecker S."/>
            <person name="Lage O.M."/>
            <person name="Pohl T."/>
            <person name="Merkel B.J."/>
            <person name="Hornburger P."/>
            <person name="Mueller R.-W."/>
            <person name="Bruemmer F."/>
            <person name="Labrenz M."/>
            <person name="Spormann A.M."/>
            <person name="Op den Camp H."/>
            <person name="Overmann J."/>
            <person name="Amann R."/>
            <person name="Jetten M.S.M."/>
            <person name="Mascher T."/>
            <person name="Medema M.H."/>
            <person name="Devos D.P."/>
            <person name="Kaster A.-K."/>
            <person name="Ovreas L."/>
            <person name="Rohde M."/>
            <person name="Galperin M.Y."/>
            <person name="Jogler C."/>
        </authorList>
    </citation>
    <scope>NUCLEOTIDE SEQUENCE [LARGE SCALE GENOMIC DNA]</scope>
    <source>
        <strain evidence="3 4">Pan189</strain>
    </source>
</reference>
<evidence type="ECO:0000313" key="3">
    <source>
        <dbReference type="EMBL" id="QDT39441.1"/>
    </source>
</evidence>
<name>A0A517R6E4_9PLAN</name>
<dbReference type="PROSITE" id="PS50006">
    <property type="entry name" value="FHA_DOMAIN"/>
    <property type="match status" value="1"/>
</dbReference>
<keyword evidence="4" id="KW-1185">Reference proteome</keyword>
<protein>
    <submittedName>
        <fullName evidence="3">FHA domain-containing protein FhaA</fullName>
    </submittedName>
</protein>
<feature type="domain" description="FHA" evidence="2">
    <location>
        <begin position="23"/>
        <end position="72"/>
    </location>
</feature>
<dbReference type="InterPro" id="IPR000253">
    <property type="entry name" value="FHA_dom"/>
</dbReference>
<dbReference type="EMBL" id="CP036268">
    <property type="protein sequence ID" value="QDT39441.1"/>
    <property type="molecule type" value="Genomic_DNA"/>
</dbReference>
<gene>
    <name evidence="3" type="primary">fhaA</name>
    <name evidence="3" type="ORF">Pan189_38480</name>
</gene>
<dbReference type="Pfam" id="PF16697">
    <property type="entry name" value="Yop-YscD_cpl"/>
    <property type="match status" value="1"/>
</dbReference>
<evidence type="ECO:0000259" key="2">
    <source>
        <dbReference type="PROSITE" id="PS50006"/>
    </source>
</evidence>
<dbReference type="AlphaFoldDB" id="A0A517R6E4"/>
<dbReference type="Proteomes" id="UP000317318">
    <property type="component" value="Chromosome"/>
</dbReference>